<evidence type="ECO:0000256" key="1">
    <source>
        <dbReference type="SAM" id="MobiDB-lite"/>
    </source>
</evidence>
<accession>A0AAW1Q5Y3</accession>
<sequence length="481" mass="51066">MASAATCVPAPVFSKLNGLEGLATWNHQDRSILVGLATTAIALWWFGWYTLFSARARAINGVSLLRRCAFYYCVSVGAFGAIRGIWDTGRLLLVGAAFHNLMEWGFLAHVWLDQKTAPLFFRAAVFYSWCVITITAVLLPQLLQSVAFEQTLGIQCDYFLALSYGLAWATRHHISKDISAMWRSAFFASLLHFFQIWPLVAGSVLGPCHPLSRVLEFLLTTGSMPCFYFYTDFALRWDEQKFGTTSPPGSSSGAADQPLYIPLPNGNIKLLDTWLHSKFAPPTAKRHNPYQTKNHWNALINCIGPSRVPHPFAIIRAQHSHNGAWPSCAPAAATTPHSSPAKEGHAYSVLSGATVLGLLTLLGTGAGVATMVMHQLSKVSKGVSGFIHNVEGTIHDVQDMVHSVEGTVHKIADQALHSGATAGTSGTAPSAASSSSVAAPSAAPAAGAPTSTPAPDTSSVSAAPPAPSASSTATSATTAGK</sequence>
<organism evidence="3 4">
    <name type="scientific">[Myrmecia] bisecta</name>
    <dbReference type="NCBI Taxonomy" id="41462"/>
    <lineage>
        <taxon>Eukaryota</taxon>
        <taxon>Viridiplantae</taxon>
        <taxon>Chlorophyta</taxon>
        <taxon>core chlorophytes</taxon>
        <taxon>Trebouxiophyceae</taxon>
        <taxon>Trebouxiales</taxon>
        <taxon>Trebouxiaceae</taxon>
        <taxon>Myrmecia</taxon>
    </lineage>
</organism>
<protein>
    <submittedName>
        <fullName evidence="3">Uncharacterized protein</fullName>
    </submittedName>
</protein>
<keyword evidence="4" id="KW-1185">Reference proteome</keyword>
<keyword evidence="2" id="KW-1133">Transmembrane helix</keyword>
<keyword evidence="2" id="KW-0812">Transmembrane</keyword>
<dbReference type="Proteomes" id="UP001489004">
    <property type="component" value="Unassembled WGS sequence"/>
</dbReference>
<name>A0AAW1Q5Y3_9CHLO</name>
<feature type="transmembrane region" description="Helical" evidence="2">
    <location>
        <begin position="64"/>
        <end position="86"/>
    </location>
</feature>
<feature type="transmembrane region" description="Helical" evidence="2">
    <location>
        <begin position="32"/>
        <end position="52"/>
    </location>
</feature>
<keyword evidence="2" id="KW-0472">Membrane</keyword>
<gene>
    <name evidence="3" type="ORF">WJX72_007278</name>
</gene>
<proteinExistence type="predicted"/>
<feature type="region of interest" description="Disordered" evidence="1">
    <location>
        <begin position="420"/>
        <end position="481"/>
    </location>
</feature>
<reference evidence="3 4" key="1">
    <citation type="journal article" date="2024" name="Nat. Commun.">
        <title>Phylogenomics reveals the evolutionary origins of lichenization in chlorophyte algae.</title>
        <authorList>
            <person name="Puginier C."/>
            <person name="Libourel C."/>
            <person name="Otte J."/>
            <person name="Skaloud P."/>
            <person name="Haon M."/>
            <person name="Grisel S."/>
            <person name="Petersen M."/>
            <person name="Berrin J.G."/>
            <person name="Delaux P.M."/>
            <person name="Dal Grande F."/>
            <person name="Keller J."/>
        </authorList>
    </citation>
    <scope>NUCLEOTIDE SEQUENCE [LARGE SCALE GENOMIC DNA]</scope>
    <source>
        <strain evidence="3 4">SAG 2043</strain>
    </source>
</reference>
<evidence type="ECO:0000313" key="3">
    <source>
        <dbReference type="EMBL" id="KAK9815639.1"/>
    </source>
</evidence>
<evidence type="ECO:0000313" key="4">
    <source>
        <dbReference type="Proteomes" id="UP001489004"/>
    </source>
</evidence>
<dbReference type="EMBL" id="JALJOR010000006">
    <property type="protein sequence ID" value="KAK9815639.1"/>
    <property type="molecule type" value="Genomic_DNA"/>
</dbReference>
<evidence type="ECO:0000256" key="2">
    <source>
        <dbReference type="SAM" id="Phobius"/>
    </source>
</evidence>
<feature type="transmembrane region" description="Helical" evidence="2">
    <location>
        <begin position="119"/>
        <end position="140"/>
    </location>
</feature>
<dbReference type="AlphaFoldDB" id="A0AAW1Q5Y3"/>
<comment type="caution">
    <text evidence="3">The sequence shown here is derived from an EMBL/GenBank/DDBJ whole genome shotgun (WGS) entry which is preliminary data.</text>
</comment>
<feature type="transmembrane region" description="Helical" evidence="2">
    <location>
        <begin position="92"/>
        <end position="112"/>
    </location>
</feature>